<dbReference type="Proteomes" id="UP000185911">
    <property type="component" value="Unassembled WGS sequence"/>
</dbReference>
<feature type="compositionally biased region" description="Polar residues" evidence="2">
    <location>
        <begin position="88"/>
        <end position="101"/>
    </location>
</feature>
<feature type="domain" description="Integrase catalytic" evidence="4">
    <location>
        <begin position="172"/>
        <end position="366"/>
    </location>
</feature>
<dbReference type="NCBIfam" id="NF033546">
    <property type="entry name" value="transpos_IS21"/>
    <property type="match status" value="1"/>
</dbReference>
<dbReference type="Gene3D" id="3.30.420.10">
    <property type="entry name" value="Ribonuclease H-like superfamily/Ribonuclease H"/>
    <property type="match status" value="1"/>
</dbReference>
<sequence length="547" mass="61063">MPTQPMKMRMIKEALRYKLELGHSLERTARALNISKGVVAKYVTLAKAAALDWAQIAAMTELELQTRLLHVKPKASPSAIERAAAQVCNGSNGSDDANGSNTRDDTLCEGPIPSSGPFVQPDYAQMHRELSRKGMTLMLLWQEHQANHLHERTHQYSQYCENYRRWAKTLKRSMRQVHKAGEKLFVDFAGPTIGMSDGRRAHIFVSSVGASGYTFALATPAEKTADWIEGMTGALHYMGCVCALIVPDNPRAVIAVPDRYEPRVNDSVLDFASHYGLTVLPARPLSPQDKAKAESAVQVVERWIMARLRRRVFASVAEVNRAIAPLLTDLNARPFQKLPGSRLSVFTEVDAPAMQALPQQRYEMASFKTVRVHIDYHVEVDRHYYSVPHPLVGQSLDARITKNCIELLYRSQRVAAHARSDKAGHFTTVDAHMPAAHLAHRDWSPQRLIDWGLSIGVATGGLIQKLLEQFKHPEQGYRSCLGLLGLSKRYGKDRLEAACALALSLGTCRYRHVKDILASGRDRVLPTVTQQWVSPAHDHVRGAGYYQ</sequence>
<feature type="domain" description="HTH IS408-type" evidence="3">
    <location>
        <begin position="11"/>
        <end position="130"/>
    </location>
</feature>
<gene>
    <name evidence="5" type="ORF">BLL52_2971</name>
</gene>
<dbReference type="EMBL" id="MSYM01000013">
    <property type="protein sequence ID" value="OLP06731.1"/>
    <property type="molecule type" value="Genomic_DNA"/>
</dbReference>
<proteinExistence type="inferred from homology"/>
<dbReference type="InterPro" id="IPR036397">
    <property type="entry name" value="RNaseH_sf"/>
</dbReference>
<evidence type="ECO:0000259" key="3">
    <source>
        <dbReference type="PROSITE" id="PS50532"/>
    </source>
</evidence>
<dbReference type="InterPro" id="IPR001584">
    <property type="entry name" value="Integrase_cat-core"/>
</dbReference>
<evidence type="ECO:0000256" key="1">
    <source>
        <dbReference type="ARBA" id="ARBA00009277"/>
    </source>
</evidence>
<evidence type="ECO:0000313" key="6">
    <source>
        <dbReference type="Proteomes" id="UP000185911"/>
    </source>
</evidence>
<evidence type="ECO:0000313" key="5">
    <source>
        <dbReference type="EMBL" id="OLP06731.1"/>
    </source>
</evidence>
<dbReference type="GO" id="GO:0003676">
    <property type="term" value="F:nucleic acid binding"/>
    <property type="evidence" value="ECO:0007669"/>
    <property type="project" value="InterPro"/>
</dbReference>
<dbReference type="STRING" id="81479.RA876_03620"/>
<dbReference type="SUPFAM" id="SSF53098">
    <property type="entry name" value="Ribonuclease H-like"/>
    <property type="match status" value="1"/>
</dbReference>
<dbReference type="GO" id="GO:0015074">
    <property type="term" value="P:DNA integration"/>
    <property type="evidence" value="ECO:0007669"/>
    <property type="project" value="InterPro"/>
</dbReference>
<dbReference type="PROSITE" id="PS50532">
    <property type="entry name" value="HTH_IS408"/>
    <property type="match status" value="1"/>
</dbReference>
<protein>
    <submittedName>
        <fullName evidence="5">Integrase core domain protein</fullName>
    </submittedName>
</protein>
<comment type="similarity">
    <text evidence="1">Belongs to the transposase IS21/IS408/IS1162 family.</text>
</comment>
<dbReference type="PANTHER" id="PTHR35004">
    <property type="entry name" value="TRANSPOSASE RV3428C-RELATED"/>
    <property type="match status" value="1"/>
</dbReference>
<organism evidence="5 6">
    <name type="scientific">Rhodoferax antarcticus ANT.BR</name>
    <dbReference type="NCBI Taxonomy" id="1111071"/>
    <lineage>
        <taxon>Bacteria</taxon>
        <taxon>Pseudomonadati</taxon>
        <taxon>Pseudomonadota</taxon>
        <taxon>Betaproteobacteria</taxon>
        <taxon>Burkholderiales</taxon>
        <taxon>Comamonadaceae</taxon>
        <taxon>Rhodoferax</taxon>
    </lineage>
</organism>
<dbReference type="PANTHER" id="PTHR35004:SF8">
    <property type="entry name" value="TRANSPOSASE RV3428C-RELATED"/>
    <property type="match status" value="1"/>
</dbReference>
<dbReference type="InterPro" id="IPR012337">
    <property type="entry name" value="RNaseH-like_sf"/>
</dbReference>
<keyword evidence="6" id="KW-1185">Reference proteome</keyword>
<feature type="region of interest" description="Disordered" evidence="2">
    <location>
        <begin position="88"/>
        <end position="119"/>
    </location>
</feature>
<evidence type="ECO:0000256" key="2">
    <source>
        <dbReference type="SAM" id="MobiDB-lite"/>
    </source>
</evidence>
<reference evidence="5 6" key="1">
    <citation type="submission" date="2017-01" db="EMBL/GenBank/DDBJ databases">
        <title>Genome sequence of Rhodoferax antarcticus ANT.BR, a psychrophilic purple nonsulfur bacterium from an Antarctic microbial mat.</title>
        <authorList>
            <person name="Baker J."/>
            <person name="Riester C."/>
            <person name="Skinner B."/>
            <person name="Newell A."/>
            <person name="Swingley W."/>
            <person name="Madigan M."/>
            <person name="Jung D."/>
            <person name="Asao M."/>
            <person name="Chen M."/>
            <person name="Loughlin P."/>
            <person name="Pan H."/>
            <person name="Lin S."/>
            <person name="Li N."/>
            <person name="Shaw J."/>
            <person name="Prado M."/>
            <person name="Sherman C."/>
            <person name="Li X."/>
            <person name="Tang J."/>
            <person name="Blankenship R."/>
            <person name="Zhao T."/>
            <person name="Touchman J."/>
            <person name="Sattley M."/>
        </authorList>
    </citation>
    <scope>NUCLEOTIDE SEQUENCE [LARGE SCALE GENOMIC DNA]</scope>
    <source>
        <strain evidence="5 6">ANT.BR</strain>
    </source>
</reference>
<dbReference type="AlphaFoldDB" id="A0A1Q8YFA8"/>
<dbReference type="Pfam" id="PF22483">
    <property type="entry name" value="Mu-transpos_C_2"/>
    <property type="match status" value="1"/>
</dbReference>
<evidence type="ECO:0000259" key="4">
    <source>
        <dbReference type="PROSITE" id="PS50994"/>
    </source>
</evidence>
<name>A0A1Q8YFA8_9BURK</name>
<dbReference type="PROSITE" id="PS50994">
    <property type="entry name" value="INTEGRASE"/>
    <property type="match status" value="1"/>
</dbReference>
<dbReference type="InterPro" id="IPR054353">
    <property type="entry name" value="IstA-like_C"/>
</dbReference>
<comment type="caution">
    <text evidence="5">The sequence shown here is derived from an EMBL/GenBank/DDBJ whole genome shotgun (WGS) entry which is preliminary data.</text>
</comment>
<dbReference type="RefSeq" id="WP_083633936.1">
    <property type="nucleotide sequence ID" value="NZ_MSYM01000013.1"/>
</dbReference>
<accession>A0A1Q8YFA8</accession>
<dbReference type="InterPro" id="IPR017895">
    <property type="entry name" value="HTH_IS408/IS1162_type"/>
</dbReference>